<proteinExistence type="predicted"/>
<evidence type="ECO:0000256" key="1">
    <source>
        <dbReference type="SAM" id="Phobius"/>
    </source>
</evidence>
<evidence type="ECO:0000313" key="3">
    <source>
        <dbReference type="Proteomes" id="UP001189757"/>
    </source>
</evidence>
<keyword evidence="1" id="KW-0812">Transmembrane</keyword>
<feature type="transmembrane region" description="Helical" evidence="1">
    <location>
        <begin position="685"/>
        <end position="706"/>
    </location>
</feature>
<dbReference type="Gene3D" id="2.60.40.10">
    <property type="entry name" value="Immunoglobulins"/>
    <property type="match status" value="1"/>
</dbReference>
<dbReference type="Pfam" id="PF05345">
    <property type="entry name" value="He_PIG"/>
    <property type="match status" value="1"/>
</dbReference>
<dbReference type="Proteomes" id="UP001189757">
    <property type="component" value="Unassembled WGS sequence"/>
</dbReference>
<evidence type="ECO:0000313" key="2">
    <source>
        <dbReference type="EMBL" id="CAJ0819086.1"/>
    </source>
</evidence>
<keyword evidence="1" id="KW-0472">Membrane</keyword>
<sequence length="776" mass="83781">MPANDPLTLQKTTVPTLPSAVVNQPYLYRFQASGGQPPYTFAEIGHDLPDGITLAPDGSVAGTAGQRGRKTFTLELRDQSGQALRQRFVLNVIEPRASQKPSVKPASAPAALTPIETLPVAAAQTPLAQRGLITTYVLTDDVLKLIHPAAAEAAPATDAASGVQAGAVTVVNAAPATAAVPQPQQPQAAAGSEGDALDALDDAGATQLAALLEPLIGVEYPTRALFAAALDARVCTYAAALTDRAAVDGKQASPTAEQWRQRCAVAWQGSPSSNPATLPATAQVKWQDLPVTLLPVRVRTWLIDEARQERDAEAGSALGWSGTGCNCLVGPSSGQVIGVVPNWSDPQKGPKIDFSLYDRLLMFAQPFDDDGNVTPLQPQESQIEFFRAARRFGTKIDLTIYRKDWQFLQRLPADHQPRIAAQIAKQAVQMIDTPLESFGQRWQDRVPGLTGDKHLGHGLTVYLDNLPAPGDSGYAVFDAFRRQLLSALIAELRRGGRPYTLNLMINGRDLIPALREGSPIGPVKDRSAAPKQTSWTIERLFDLMVEAEAPHFEGGRISSNANGYRSNTNVTLNYVVLLPEPSKINKKVLRETIESVETTPELLGTNRAIFLRRVLPLVSVGSATPKQFADDMAYFNDNFGGVVLWPQPEADAELTSMVEKTVRSTLLVGEPTESSLCNLVCDWRWLLRFVFGLLLGNALLSLLLYLTSCRIRALGRPYQLYLLLAGIVPLVIGGLLLRCDPDIANTGLSRQLLVGVLVAVILSLLFPLLKPKAEKP</sequence>
<name>A0ABN9JS42_9RALS</name>
<protein>
    <submittedName>
        <fullName evidence="2">Uncharacterized protein</fullName>
    </submittedName>
</protein>
<keyword evidence="3" id="KW-1185">Reference proteome</keyword>
<comment type="caution">
    <text evidence="2">The sequence shown here is derived from an EMBL/GenBank/DDBJ whole genome shotgun (WGS) entry which is preliminary data.</text>
</comment>
<dbReference type="RefSeq" id="WP_316682012.1">
    <property type="nucleotide sequence ID" value="NZ_CATZLL010000013.1"/>
</dbReference>
<accession>A0ABN9JS42</accession>
<organism evidence="2 3">
    <name type="scientific">Ralstonia flaminis</name>
    <dbReference type="NCBI Taxonomy" id="3058597"/>
    <lineage>
        <taxon>Bacteria</taxon>
        <taxon>Pseudomonadati</taxon>
        <taxon>Pseudomonadota</taxon>
        <taxon>Betaproteobacteria</taxon>
        <taxon>Burkholderiales</taxon>
        <taxon>Burkholderiaceae</taxon>
        <taxon>Ralstonia</taxon>
    </lineage>
</organism>
<dbReference type="EMBL" id="CATZLL010000013">
    <property type="protein sequence ID" value="CAJ0819086.1"/>
    <property type="molecule type" value="Genomic_DNA"/>
</dbReference>
<dbReference type="InterPro" id="IPR013783">
    <property type="entry name" value="Ig-like_fold"/>
</dbReference>
<gene>
    <name evidence="2" type="ORF">LMG18101_03829</name>
</gene>
<feature type="transmembrane region" description="Helical" evidence="1">
    <location>
        <begin position="718"/>
        <end position="737"/>
    </location>
</feature>
<keyword evidence="1" id="KW-1133">Transmembrane helix</keyword>
<reference evidence="2 3" key="1">
    <citation type="submission" date="2023-07" db="EMBL/GenBank/DDBJ databases">
        <authorList>
            <person name="Peeters C."/>
        </authorList>
    </citation>
    <scope>NUCLEOTIDE SEQUENCE [LARGE SCALE GENOMIC DNA]</scope>
    <source>
        <strain evidence="2 3">LMG 18101</strain>
    </source>
</reference>
<feature type="transmembrane region" description="Helical" evidence="1">
    <location>
        <begin position="749"/>
        <end position="769"/>
    </location>
</feature>